<dbReference type="EMBL" id="CAJVPJ010000796">
    <property type="protein sequence ID" value="CAG8556984.1"/>
    <property type="molecule type" value="Genomic_DNA"/>
</dbReference>
<dbReference type="OrthoDB" id="6247875at2759"/>
<dbReference type="InterPro" id="IPR036910">
    <property type="entry name" value="HMG_box_dom_sf"/>
</dbReference>
<keyword evidence="2" id="KW-1185">Reference proteome</keyword>
<organism evidence="1 2">
    <name type="scientific">Paraglomus occultum</name>
    <dbReference type="NCBI Taxonomy" id="144539"/>
    <lineage>
        <taxon>Eukaryota</taxon>
        <taxon>Fungi</taxon>
        <taxon>Fungi incertae sedis</taxon>
        <taxon>Mucoromycota</taxon>
        <taxon>Glomeromycotina</taxon>
        <taxon>Glomeromycetes</taxon>
        <taxon>Paraglomerales</taxon>
        <taxon>Paraglomeraceae</taxon>
        <taxon>Paraglomus</taxon>
    </lineage>
</organism>
<proteinExistence type="predicted"/>
<evidence type="ECO:0000313" key="2">
    <source>
        <dbReference type="Proteomes" id="UP000789572"/>
    </source>
</evidence>
<comment type="caution">
    <text evidence="1">The sequence shown here is derived from an EMBL/GenBank/DDBJ whole genome shotgun (WGS) entry which is preliminary data.</text>
</comment>
<accession>A0A9N9B6C6</accession>
<evidence type="ECO:0000313" key="1">
    <source>
        <dbReference type="EMBL" id="CAG8556984.1"/>
    </source>
</evidence>
<dbReference type="AlphaFoldDB" id="A0A9N9B6C6"/>
<protein>
    <submittedName>
        <fullName evidence="1">3758_t:CDS:1</fullName>
    </submittedName>
</protein>
<dbReference type="SUPFAM" id="SSF47095">
    <property type="entry name" value="HMG-box"/>
    <property type="match status" value="1"/>
</dbReference>
<gene>
    <name evidence="1" type="ORF">POCULU_LOCUS5316</name>
</gene>
<reference evidence="1" key="1">
    <citation type="submission" date="2021-06" db="EMBL/GenBank/DDBJ databases">
        <authorList>
            <person name="Kallberg Y."/>
            <person name="Tangrot J."/>
            <person name="Rosling A."/>
        </authorList>
    </citation>
    <scope>NUCLEOTIDE SEQUENCE</scope>
    <source>
        <strain evidence="1">IA702</strain>
    </source>
</reference>
<sequence length="175" mass="20180">MYEERDVNFKYLSLSHYFVNSAKYSDENLQLLTRPPYKTWLPPIDLVHPGTRLSKSRSRRDDQPPRPQNSFIIFKKDFDARRRCILSDTKVDSKVMCKLAACIWHSDEGLKKYFNLLAKLASQIHKDLYPDRMKAKRKDVVRNGEIASGADDFTKTSTIGTGCDTSAQAFVNKKL</sequence>
<dbReference type="Proteomes" id="UP000789572">
    <property type="component" value="Unassembled WGS sequence"/>
</dbReference>
<name>A0A9N9B6C6_9GLOM</name>
<dbReference type="Gene3D" id="1.10.30.10">
    <property type="entry name" value="High mobility group box domain"/>
    <property type="match status" value="1"/>
</dbReference>